<dbReference type="Proteomes" id="UP000294535">
    <property type="component" value="Unassembled WGS sequence"/>
</dbReference>
<protein>
    <submittedName>
        <fullName evidence="2">Antitoxin component YwqK of YwqJK toxin-antitoxin module</fullName>
    </submittedName>
</protein>
<evidence type="ECO:0000313" key="2">
    <source>
        <dbReference type="EMBL" id="TDQ19509.1"/>
    </source>
</evidence>
<dbReference type="InterPro" id="IPR025402">
    <property type="entry name" value="DMP19_C"/>
</dbReference>
<name>A0A4R6TBC2_9BACT</name>
<keyword evidence="3" id="KW-1185">Reference proteome</keyword>
<reference evidence="2 3" key="1">
    <citation type="submission" date="2019-03" db="EMBL/GenBank/DDBJ databases">
        <title>Genomic Encyclopedia of Type Strains, Phase III (KMG-III): the genomes of soil and plant-associated and newly described type strains.</title>
        <authorList>
            <person name="Whitman W."/>
        </authorList>
    </citation>
    <scope>NUCLEOTIDE SEQUENCE [LARGE SCALE GENOMIC DNA]</scope>
    <source>
        <strain evidence="2 3">CECT 8446</strain>
    </source>
</reference>
<organism evidence="2 3">
    <name type="scientific">Algoriphagus boseongensis</name>
    <dbReference type="NCBI Taxonomy" id="1442587"/>
    <lineage>
        <taxon>Bacteria</taxon>
        <taxon>Pseudomonadati</taxon>
        <taxon>Bacteroidota</taxon>
        <taxon>Cytophagia</taxon>
        <taxon>Cytophagales</taxon>
        <taxon>Cyclobacteriaceae</taxon>
        <taxon>Algoriphagus</taxon>
    </lineage>
</organism>
<dbReference type="InterPro" id="IPR011652">
    <property type="entry name" value="MORN_2"/>
</dbReference>
<dbReference type="EMBL" id="SNYF01000005">
    <property type="protein sequence ID" value="TDQ19509.1"/>
    <property type="molecule type" value="Genomic_DNA"/>
</dbReference>
<dbReference type="Gene3D" id="1.20.1420.60">
    <property type="match status" value="1"/>
</dbReference>
<dbReference type="Pfam" id="PF14300">
    <property type="entry name" value="DMP19"/>
    <property type="match status" value="1"/>
</dbReference>
<sequence length="396" mass="47315">MTLGDYFTLEKEDFLYKIIDGLPHFYSSEEFEQLIQKLRPELKELYFYSYWAWNVSNGGVSYFYDNGYGYMMPEIRKFYERIGDSKGLELLGKAENWYKNKPEEEVWFDLNLESLNQEINAYNSRFDILVEEYIRANSHFYLRDQNGEIFPKNFSGKALSFDPLAQGLKEVEIVNNRKEGKMKIHSPEGVVVKEFNFENGIQVGVQRYFDENGVLDKEEVLFPNSDTKEIRNYYPNGQLKYEGKEKELYKNVGLQTYWYENGVVKYAFVLDENGNHTNPYFEYYPDGSKKLEVDRRKEEPIYLNFWDENGVQRLNDGTGEYFYEYAYDGDTTRYEYQILDYKKHGVQKEFRNGVLVKYTEMNHGQYDGYHREYYPDGRLKEEYLMKANKVVSHRSL</sequence>
<proteinExistence type="predicted"/>
<feature type="domain" description="DNA mimic protein DMP19 C-terminal" evidence="1">
    <location>
        <begin position="37"/>
        <end position="137"/>
    </location>
</feature>
<accession>A0A4R6TBC2</accession>
<evidence type="ECO:0000313" key="3">
    <source>
        <dbReference type="Proteomes" id="UP000294535"/>
    </source>
</evidence>
<dbReference type="AlphaFoldDB" id="A0A4R6TBC2"/>
<comment type="caution">
    <text evidence="2">The sequence shown here is derived from an EMBL/GenBank/DDBJ whole genome shotgun (WGS) entry which is preliminary data.</text>
</comment>
<gene>
    <name evidence="2" type="ORF">DFQ04_1332</name>
</gene>
<dbReference type="Pfam" id="PF07661">
    <property type="entry name" value="MORN_2"/>
    <property type="match status" value="4"/>
</dbReference>
<dbReference type="Gene3D" id="3.90.930.1">
    <property type="match status" value="1"/>
</dbReference>
<evidence type="ECO:0000259" key="1">
    <source>
        <dbReference type="Pfam" id="PF14300"/>
    </source>
</evidence>
<dbReference type="SUPFAM" id="SSF82185">
    <property type="entry name" value="Histone H3 K4-specific methyltransferase SET7/9 N-terminal domain"/>
    <property type="match status" value="2"/>
</dbReference>